<feature type="transmembrane region" description="Helical" evidence="1">
    <location>
        <begin position="96"/>
        <end position="119"/>
    </location>
</feature>
<dbReference type="AlphaFoldDB" id="A0A1S6KM02"/>
<feature type="transmembrane region" description="Helical" evidence="1">
    <location>
        <begin position="169"/>
        <end position="196"/>
    </location>
</feature>
<accession>A0A1S6KM02</accession>
<organism evidence="2">
    <name type="scientific">Hirsutella vermicola</name>
    <dbReference type="NCBI Taxonomy" id="369263"/>
    <lineage>
        <taxon>Eukaryota</taxon>
        <taxon>Fungi</taxon>
        <taxon>Dikarya</taxon>
        <taxon>Ascomycota</taxon>
        <taxon>Pezizomycotina</taxon>
        <taxon>Sordariomycetes</taxon>
        <taxon>Hypocreomycetidae</taxon>
        <taxon>Hypocreales</taxon>
        <taxon>Ophiocordycipitaceae</taxon>
        <taxon>Hirsutella</taxon>
    </lineage>
</organism>
<feature type="transmembrane region" description="Helical" evidence="1">
    <location>
        <begin position="40"/>
        <end position="60"/>
    </location>
</feature>
<keyword evidence="1" id="KW-1133">Transmembrane helix</keyword>
<sequence>MKKKITLKINNILLILKHECMYSGNAFATFADIIYIKAPYFITMFIVLTLILFSLALEIITVNFHNIMDVLIVIKSILLKLKIINYNGMIIKPNILALNIIPLLIIIVYMLIACITFIIINWKLFFYIIFVYIFIKCLLTNFYLKHFKSLRIGASGLNNIFIIWQKRKIIALFLIKLFLLMIPIRFLIRIFTLTFFNLHNDIISIILLSLLTLPFVYYFKNILIKYIIVNKYTSYFDFVSCNTKLAVATDKKQNNSISVQDFFLFNDYVINNINLYNILYITLIILMFKYFFYYYLIIIFFSLIILLLIILWGNYKEQNLSLQNVYYSTIFPGKSTPASLDKNQHKNINLQASGPPLLTYTLSCLMHNLGMYLVIGSSRGYVESDNFFNNIGFNIYEETNQYDQFIIKHVPRNHFNGDINVNKHEGVTCYNWLHNSLGSHKDGVWLDEKIAKYGSEIMNSKILRMIYTQRHLVLNQPEFEEEVGTMSYTPQTLFKNDKFIGSVGRLNNTLVINFFKNDRLPKKEFYPSHYVYDDKLRHVHCELEPIENTIDFLENMYGIYIPNRNSIYNIITLTEIESLPGGDPSLKKYLRPCPLFTDLFTMYESPKQYFLCSKKQEWNLNKKNNLSLDAHAAALQRAQHENDKSLYNKIKILKNNVQLKEKYDEDVIYVSEDTLNELYCEYLNTRCTIFDPIIIESQFDDRSHLFYNYKSNIVKNVLFFREDDLNIFHFNKYTLINMTWTRRRLLSKLIDDNIYSSFYVVSANRITMELLSIERPYGEIPKIYSVIDGTNPNTSSKCKALRPVKQSFNILDKQDGDTLKKLLKYKF</sequence>
<feature type="transmembrane region" description="Helical" evidence="1">
    <location>
        <begin position="202"/>
        <end position="219"/>
    </location>
</feature>
<feature type="transmembrane region" description="Helical" evidence="1">
    <location>
        <begin position="292"/>
        <end position="315"/>
    </location>
</feature>
<protein>
    <submittedName>
        <fullName evidence="2">Uncharacterized protein</fullName>
    </submittedName>
</protein>
<dbReference type="RefSeq" id="YP_009449460.1">
    <property type="nucleotide sequence ID" value="NC_036610.1"/>
</dbReference>
<feature type="transmembrane region" description="Helical" evidence="1">
    <location>
        <begin position="125"/>
        <end position="144"/>
    </location>
</feature>
<proteinExistence type="predicted"/>
<evidence type="ECO:0000313" key="2">
    <source>
        <dbReference type="EMBL" id="AQT19610.1"/>
    </source>
</evidence>
<dbReference type="EMBL" id="KY465721">
    <property type="protein sequence ID" value="AQT19610.1"/>
    <property type="molecule type" value="Genomic_DNA"/>
</dbReference>
<evidence type="ECO:0000256" key="1">
    <source>
        <dbReference type="SAM" id="Phobius"/>
    </source>
</evidence>
<name>A0A1S6KM02_9HYPO</name>
<keyword evidence="1" id="KW-0812">Transmembrane</keyword>
<reference evidence="2" key="2">
    <citation type="submission" date="2017-01" db="EMBL/GenBank/DDBJ databases">
        <authorList>
            <person name="Mah S.A."/>
            <person name="Swanson W.J."/>
            <person name="Moy G.W."/>
            <person name="Vacquier V.D."/>
        </authorList>
    </citation>
    <scope>NUCLEOTIDE SEQUENCE</scope>
    <source>
        <strain evidence="2">AS3.7877</strain>
    </source>
</reference>
<gene>
    <name evidence="2" type="primary">orf827</name>
</gene>
<geneLocation type="mitochondrion" evidence="2"/>
<reference evidence="2" key="1">
    <citation type="journal article" date="2017" name="Appl. Microbiol. Biotechnol.">
        <title>Mitochondrial genome of the nematode endoparasitic fungus Hirsutella vermicola reveals a high level of synteny in the family Ophiocordycipitaceae.</title>
        <authorList>
            <person name="Zhang Y.J."/>
            <person name="Zhang H.Y."/>
            <person name="Liu X.Z."/>
            <person name="Zhang S."/>
        </authorList>
    </citation>
    <scope>NUCLEOTIDE SEQUENCE</scope>
    <source>
        <strain evidence="2">AS3.7877</strain>
    </source>
</reference>
<keyword evidence="1" id="KW-0472">Membrane</keyword>
<keyword evidence="2" id="KW-0496">Mitochondrion</keyword>
<dbReference type="GeneID" id="35414423"/>
<feature type="transmembrane region" description="Helical" evidence="1">
    <location>
        <begin position="66"/>
        <end position="84"/>
    </location>
</feature>